<reference evidence="6" key="1">
    <citation type="submission" date="2019-06" db="EMBL/GenBank/DDBJ databases">
        <authorList>
            <person name="Zheng W."/>
        </authorList>
    </citation>
    <scope>NUCLEOTIDE SEQUENCE</scope>
    <source>
        <strain evidence="6">QDHG01</strain>
    </source>
</reference>
<dbReference type="PANTHER" id="PTHR13952">
    <property type="entry name" value="U1 SMALL NUCLEAR RIBONUCLEOPROTEIN 70 KD"/>
    <property type="match status" value="1"/>
</dbReference>
<dbReference type="GO" id="GO:0071011">
    <property type="term" value="C:precatalytic spliceosome"/>
    <property type="evidence" value="ECO:0007669"/>
    <property type="project" value="TreeGrafter"/>
</dbReference>
<evidence type="ECO:0000313" key="6">
    <source>
        <dbReference type="EMBL" id="TNV73716.1"/>
    </source>
</evidence>
<dbReference type="GO" id="GO:0000398">
    <property type="term" value="P:mRNA splicing, via spliceosome"/>
    <property type="evidence" value="ECO:0007669"/>
    <property type="project" value="TreeGrafter"/>
</dbReference>
<dbReference type="InterPro" id="IPR035979">
    <property type="entry name" value="RBD_domain_sf"/>
</dbReference>
<dbReference type="SUPFAM" id="SSF54928">
    <property type="entry name" value="RNA-binding domain, RBD"/>
    <property type="match status" value="1"/>
</dbReference>
<dbReference type="OrthoDB" id="312955at2759"/>
<dbReference type="EMBL" id="RRYP01018234">
    <property type="protein sequence ID" value="TNV73716.1"/>
    <property type="molecule type" value="Genomic_DNA"/>
</dbReference>
<sequence>MTRGGSSNFAQSSSNDRSGQGGSFLAAMSQGHLSGQRSSLLGFVAKQEMPDHLSILFRARPPIGYAEPIPKGKCKPITSYFDGLRDYMSLFEQTEPPKPKAQEKANEKKERIKKEKITQHLVAQKEEVKKWNPYNDPHIKGDPFRTLFVSNLAYTTDEKALKESLQVYGRIRRIRIITDQKTQKPKGYAFVEFDNESDFQSKWKEGRWQENRCRLRTWPYKAGVGPQETRWGERRQAQRPRD</sequence>
<dbReference type="InterPro" id="IPR012677">
    <property type="entry name" value="Nucleotide-bd_a/b_plait_sf"/>
</dbReference>
<dbReference type="GO" id="GO:0003729">
    <property type="term" value="F:mRNA binding"/>
    <property type="evidence" value="ECO:0007669"/>
    <property type="project" value="TreeGrafter"/>
</dbReference>
<gene>
    <name evidence="6" type="ORF">FGO68_gene13667</name>
</gene>
<protein>
    <recommendedName>
        <fullName evidence="5">RRM domain-containing protein</fullName>
    </recommendedName>
</protein>
<dbReference type="InterPro" id="IPR022023">
    <property type="entry name" value="U1snRNP70_N"/>
</dbReference>
<proteinExistence type="predicted"/>
<dbReference type="InterPro" id="IPR051183">
    <property type="entry name" value="U1_U11-U12_snRNP_70-35kDa"/>
</dbReference>
<feature type="region of interest" description="Disordered" evidence="4">
    <location>
        <begin position="1"/>
        <end position="29"/>
    </location>
</feature>
<name>A0A8J8SX99_HALGN</name>
<accession>A0A8J8SX99</accession>
<dbReference type="AlphaFoldDB" id="A0A8J8SX99"/>
<comment type="caution">
    <text evidence="6">The sequence shown here is derived from an EMBL/GenBank/DDBJ whole genome shotgun (WGS) entry which is preliminary data.</text>
</comment>
<keyword evidence="7" id="KW-1185">Reference proteome</keyword>
<organism evidence="6 7">
    <name type="scientific">Halteria grandinella</name>
    <dbReference type="NCBI Taxonomy" id="5974"/>
    <lineage>
        <taxon>Eukaryota</taxon>
        <taxon>Sar</taxon>
        <taxon>Alveolata</taxon>
        <taxon>Ciliophora</taxon>
        <taxon>Intramacronucleata</taxon>
        <taxon>Spirotrichea</taxon>
        <taxon>Stichotrichia</taxon>
        <taxon>Sporadotrichida</taxon>
        <taxon>Halteriidae</taxon>
        <taxon>Halteria</taxon>
    </lineage>
</organism>
<evidence type="ECO:0000256" key="2">
    <source>
        <dbReference type="ARBA" id="ARBA00023242"/>
    </source>
</evidence>
<dbReference type="InterPro" id="IPR000504">
    <property type="entry name" value="RRM_dom"/>
</dbReference>
<dbReference type="Pfam" id="PF12220">
    <property type="entry name" value="U1snRNP70_N"/>
    <property type="match status" value="1"/>
</dbReference>
<keyword evidence="3" id="KW-0694">RNA-binding</keyword>
<evidence type="ECO:0000256" key="4">
    <source>
        <dbReference type="SAM" id="MobiDB-lite"/>
    </source>
</evidence>
<evidence type="ECO:0000256" key="3">
    <source>
        <dbReference type="PROSITE-ProRule" id="PRU00176"/>
    </source>
</evidence>
<dbReference type="Pfam" id="PF00076">
    <property type="entry name" value="RRM_1"/>
    <property type="match status" value="1"/>
</dbReference>
<evidence type="ECO:0000256" key="1">
    <source>
        <dbReference type="ARBA" id="ARBA00004123"/>
    </source>
</evidence>
<feature type="domain" description="RRM" evidence="5">
    <location>
        <begin position="145"/>
        <end position="198"/>
    </location>
</feature>
<evidence type="ECO:0000259" key="5">
    <source>
        <dbReference type="PROSITE" id="PS50102"/>
    </source>
</evidence>
<evidence type="ECO:0000313" key="7">
    <source>
        <dbReference type="Proteomes" id="UP000785679"/>
    </source>
</evidence>
<dbReference type="GO" id="GO:0017069">
    <property type="term" value="F:snRNA binding"/>
    <property type="evidence" value="ECO:0007669"/>
    <property type="project" value="TreeGrafter"/>
</dbReference>
<comment type="subcellular location">
    <subcellularLocation>
        <location evidence="1">Nucleus</location>
    </subcellularLocation>
</comment>
<feature type="compositionally biased region" description="Polar residues" evidence="4">
    <location>
        <begin position="1"/>
        <end position="18"/>
    </location>
</feature>
<keyword evidence="2" id="KW-0539">Nucleus</keyword>
<dbReference type="SMART" id="SM00360">
    <property type="entry name" value="RRM"/>
    <property type="match status" value="1"/>
</dbReference>
<dbReference type="PROSITE" id="PS50102">
    <property type="entry name" value="RRM"/>
    <property type="match status" value="1"/>
</dbReference>
<dbReference type="Proteomes" id="UP000785679">
    <property type="component" value="Unassembled WGS sequence"/>
</dbReference>
<dbReference type="Gene3D" id="3.30.70.330">
    <property type="match status" value="1"/>
</dbReference>